<dbReference type="AlphaFoldDB" id="A0A5A4NB83"/>
<evidence type="ECO:0000313" key="1">
    <source>
        <dbReference type="EMBL" id="AYP10076.1"/>
    </source>
</evidence>
<sequence>MKLLEKRNKILEVFKFIKNLDPFFFELLMDSIRDSNKTPIVKNKPKALFIIYSNIFTTKKLNIPLIKEKTLDLETNKVNNKITVLDLRKRSIIKLESSDKELDLQLKKNLFYNLYLSRYNELLTSQVLRNVKRIQSFDKI</sequence>
<proteinExistence type="predicted"/>
<keyword evidence="1" id="KW-0934">Plastid</keyword>
<gene>
    <name evidence="1" type="ORF">Scana_132</name>
</gene>
<organism evidence="1">
    <name type="scientific">Hapterophycus canaliculatus</name>
    <dbReference type="NCBI Taxonomy" id="2567908"/>
    <lineage>
        <taxon>Eukaryota</taxon>
        <taxon>Sar</taxon>
        <taxon>Stramenopiles</taxon>
        <taxon>Ochrophyta</taxon>
        <taxon>PX clade</taxon>
        <taxon>Phaeophyceae</taxon>
        <taxon>Ectocarpales</taxon>
        <taxon>Scytosiphonaceae</taxon>
        <taxon>Hapterophycus</taxon>
    </lineage>
</organism>
<geneLocation type="plastid" evidence="1"/>
<accession>A0A5A4NB83</accession>
<protein>
    <submittedName>
        <fullName evidence="1">Uncharacterized protein</fullName>
    </submittedName>
</protein>
<reference evidence="1" key="1">
    <citation type="journal article" date="2020" name="Sci. Rep.">
        <title>Organelle inheritance and genome architecture variation in isogamous brown algae.</title>
        <authorList>
            <person name="Choi J.W."/>
            <person name="Graf L."/>
            <person name="Peters A.F."/>
            <person name="Cock J.M."/>
            <person name="Nishitsuji K."/>
            <person name="Arimoto A."/>
            <person name="Shoguchi E."/>
            <person name="Nagasato C."/>
            <person name="Choi C.G."/>
            <person name="Yoon H.S."/>
        </authorList>
    </citation>
    <scope>NUCLEOTIDE SEQUENCE</scope>
</reference>
<name>A0A5A4NB83_9PHAE</name>
<dbReference type="EMBL" id="MF591718">
    <property type="protein sequence ID" value="AYP10076.1"/>
    <property type="molecule type" value="Genomic_DNA"/>
</dbReference>